<dbReference type="EMBL" id="CAICTM010004293">
    <property type="protein sequence ID" value="CAB9531922.1"/>
    <property type="molecule type" value="Genomic_DNA"/>
</dbReference>
<gene>
    <name evidence="2" type="ORF">SEMRO_4295_G353660.1</name>
</gene>
<proteinExistence type="predicted"/>
<keyword evidence="1" id="KW-0732">Signal</keyword>
<sequence length="200" mass="21103">MRPAPAVLLLVLCLAAYPTRVQAGEFLNTIFLILTFGIGGIVNNCIARPKCQDGVAKLGLEYNDFCGCIADVESGPLFCVRGVGGCNSGGVFCIEGDLCGDSTFDMTFGDGGKLKDDLYGYFFATTPDVYELRVIATPLSNKEVFESCSAAVEGKDCGSCNICPDGISFRFDCSDVTVGSSGAAGPVMNDCLNFLFQKVV</sequence>
<evidence type="ECO:0000313" key="3">
    <source>
        <dbReference type="Proteomes" id="UP001153069"/>
    </source>
</evidence>
<keyword evidence="3" id="KW-1185">Reference proteome</keyword>
<feature type="chain" id="PRO_5040483453" evidence="1">
    <location>
        <begin position="24"/>
        <end position="200"/>
    </location>
</feature>
<evidence type="ECO:0000256" key="1">
    <source>
        <dbReference type="SAM" id="SignalP"/>
    </source>
</evidence>
<evidence type="ECO:0000313" key="2">
    <source>
        <dbReference type="EMBL" id="CAB9531922.1"/>
    </source>
</evidence>
<reference evidence="2" key="1">
    <citation type="submission" date="2020-06" db="EMBL/GenBank/DDBJ databases">
        <authorList>
            <consortium name="Plant Systems Biology data submission"/>
        </authorList>
    </citation>
    <scope>NUCLEOTIDE SEQUENCE</scope>
    <source>
        <strain evidence="2">D6</strain>
    </source>
</reference>
<organism evidence="2 3">
    <name type="scientific">Seminavis robusta</name>
    <dbReference type="NCBI Taxonomy" id="568900"/>
    <lineage>
        <taxon>Eukaryota</taxon>
        <taxon>Sar</taxon>
        <taxon>Stramenopiles</taxon>
        <taxon>Ochrophyta</taxon>
        <taxon>Bacillariophyta</taxon>
        <taxon>Bacillariophyceae</taxon>
        <taxon>Bacillariophycidae</taxon>
        <taxon>Naviculales</taxon>
        <taxon>Naviculaceae</taxon>
        <taxon>Seminavis</taxon>
    </lineage>
</organism>
<dbReference type="AlphaFoldDB" id="A0A9N8F1I4"/>
<feature type="signal peptide" evidence="1">
    <location>
        <begin position="1"/>
        <end position="23"/>
    </location>
</feature>
<name>A0A9N8F1I4_9STRA</name>
<accession>A0A9N8F1I4</accession>
<comment type="caution">
    <text evidence="2">The sequence shown here is derived from an EMBL/GenBank/DDBJ whole genome shotgun (WGS) entry which is preliminary data.</text>
</comment>
<dbReference type="Proteomes" id="UP001153069">
    <property type="component" value="Unassembled WGS sequence"/>
</dbReference>
<protein>
    <submittedName>
        <fullName evidence="2">Uncharacterized protein</fullName>
    </submittedName>
</protein>